<protein>
    <recommendedName>
        <fullName evidence="3 11">Origin recognition complex subunit 1</fullName>
    </recommendedName>
</protein>
<dbReference type="FunFam" id="1.10.8.60:FF:000062">
    <property type="entry name" value="Origin recognition complex subunit 1"/>
    <property type="match status" value="1"/>
</dbReference>
<evidence type="ECO:0000256" key="12">
    <source>
        <dbReference type="SAM" id="MobiDB-lite"/>
    </source>
</evidence>
<dbReference type="PANTHER" id="PTHR10763">
    <property type="entry name" value="CELL DIVISION CONTROL PROTEIN 6-RELATED"/>
    <property type="match status" value="1"/>
</dbReference>
<dbReference type="Gene3D" id="2.30.30.490">
    <property type="match status" value="1"/>
</dbReference>
<dbReference type="GO" id="GO:0005664">
    <property type="term" value="C:nuclear origin of replication recognition complex"/>
    <property type="evidence" value="ECO:0007669"/>
    <property type="project" value="TreeGrafter"/>
</dbReference>
<sequence length="1010" mass="113979">MAFRWNSDPNSLPGTSDTRYTSVEYNGIIYNVGDFVLIANEDVPDESQTSPQFCDVARISNLYEKDNTKNYKFRAKVEWFSKLEDLPKKFQQLPEEYPSFDAKFERLKDEFHSYGNDVDIGSFFNKCKLFEVDPFMEPKKTAMSFKKKFSEPIFIVRFKLTGKPPKMCPVLASSDQQLDSLQGKDELKRSLPKRSIVPIAPPRIMLLSPEDLKPVRRPSLSSIREEPENVGTNHIGKVGGSEKLRTPKKAEKENNEFTPVKNISRSVAKLPVRDVDILELLDSDESENEQPSGFYPDGQKKTPLKKATFSTKRYSDTKVKFTRIRSSEKPKTVSVDEEAVTPHRNSTPLKSSSEQQKSVMRSGLAKRVLILDDVIKDTVSTEVTKPELRKKRTSSSAVEASPAKKNKSVESDELLVVSVATTLSKILTDTPTKKLKFVKQDKVNNNEDTATITPGKKNSKSRSKSESVVKKLNLESNTVKNALETPTKRGKYRQVDNEERSQRSANVRSELKTPIKTTISSQADNQKSFQKSTPARKPRIQTNANGSDKDSENMTPSFHRRVVGTPKSSIRRSVRSRKTSESSDEVVVSTPKRRKGKNTTPVTTPRRLKMANVVHQTVLEQARAQLHVSAVPESLPCRESEYSDIHFFAEGKIQDGIGGCMYISGVPGTGKTATVHEVVRNLSKAREEGDLSNFKFVEVNGMRVTTPHQVYVQIWEGITGVRLTSAQALQMLNERFNKRNPKKELILLLVDELDLLWTRKQDVLYNIFDWPSKLESRLIVLAIANTMDLPERIMINRVSSRLGLVRLTFQPYNYKQLQEILASRMAGLQAFDPDAVQLVARKVAAVSGDARRALDICRRATEIAELKPNDGQINGSLKSPSKSPSKKKLALVGLKHVDMAIREMFTSPQIEAIRNCTEQEKVFLQAVTSEFQRTGIEEAVFQNVIPHHRALCTFHGFRMPVITDLLTLCSRLGAMRLLITEHGRNDLFQRIRINVSADDINCALNYEKNI</sequence>
<dbReference type="EMBL" id="JAVRJZ010000005">
    <property type="protein sequence ID" value="KAK2722828.1"/>
    <property type="molecule type" value="Genomic_DNA"/>
</dbReference>
<comment type="function">
    <text evidence="11">Component of the origin recognition complex (ORC) that binds origins of replication. DNA-binding is ATP-dependent, however specific DNA sequences that define origins of replication have not been identified so far. ORC is required to assemble the pre-replication complex necessary to initiate DNA replication.</text>
</comment>
<dbReference type="SMART" id="SM00382">
    <property type="entry name" value="AAA"/>
    <property type="match status" value="1"/>
</dbReference>
<comment type="subunit">
    <text evidence="11">ORC is composed of six subunits.</text>
</comment>
<comment type="caution">
    <text evidence="14">The sequence shown here is derived from an EMBL/GenBank/DDBJ whole genome shotgun (WGS) entry which is preliminary data.</text>
</comment>
<dbReference type="SUPFAM" id="SSF52540">
    <property type="entry name" value="P-loop containing nucleoside triphosphate hydrolases"/>
    <property type="match status" value="1"/>
</dbReference>
<dbReference type="InterPro" id="IPR003593">
    <property type="entry name" value="AAA+_ATPase"/>
</dbReference>
<comment type="subcellular location">
    <subcellularLocation>
        <location evidence="1 11">Nucleus</location>
    </subcellularLocation>
</comment>
<evidence type="ECO:0000313" key="15">
    <source>
        <dbReference type="Proteomes" id="UP001187531"/>
    </source>
</evidence>
<proteinExistence type="inferred from homology"/>
<evidence type="ECO:0000256" key="11">
    <source>
        <dbReference type="RuleBase" id="RU365058"/>
    </source>
</evidence>
<evidence type="ECO:0000259" key="13">
    <source>
        <dbReference type="PROSITE" id="PS51038"/>
    </source>
</evidence>
<dbReference type="InterPro" id="IPR043151">
    <property type="entry name" value="BAH_sf"/>
</dbReference>
<dbReference type="CDD" id="cd08768">
    <property type="entry name" value="Cdc6_C"/>
    <property type="match status" value="1"/>
</dbReference>
<evidence type="ECO:0000313" key="14">
    <source>
        <dbReference type="EMBL" id="KAK2722828.1"/>
    </source>
</evidence>
<keyword evidence="6 11" id="KW-0547">Nucleotide-binding</keyword>
<feature type="compositionally biased region" description="Polar residues" evidence="12">
    <location>
        <begin position="343"/>
        <end position="359"/>
    </location>
</feature>
<dbReference type="GO" id="GO:0006270">
    <property type="term" value="P:DNA replication initiation"/>
    <property type="evidence" value="ECO:0007669"/>
    <property type="project" value="TreeGrafter"/>
</dbReference>
<dbReference type="Gene3D" id="1.10.8.60">
    <property type="match status" value="1"/>
</dbReference>
<dbReference type="InterPro" id="IPR003959">
    <property type="entry name" value="ATPase_AAA_core"/>
</dbReference>
<evidence type="ECO:0000256" key="7">
    <source>
        <dbReference type="ARBA" id="ARBA00022840"/>
    </source>
</evidence>
<organism evidence="14 15">
    <name type="scientific">Artemia franciscana</name>
    <name type="common">Brine shrimp</name>
    <name type="synonym">Artemia sanfranciscana</name>
    <dbReference type="NCBI Taxonomy" id="6661"/>
    <lineage>
        <taxon>Eukaryota</taxon>
        <taxon>Metazoa</taxon>
        <taxon>Ecdysozoa</taxon>
        <taxon>Arthropoda</taxon>
        <taxon>Crustacea</taxon>
        <taxon>Branchiopoda</taxon>
        <taxon>Anostraca</taxon>
        <taxon>Artemiidae</taxon>
        <taxon>Artemia</taxon>
    </lineage>
</organism>
<feature type="compositionally biased region" description="Polar residues" evidence="12">
    <location>
        <begin position="515"/>
        <end position="533"/>
    </location>
</feature>
<dbReference type="AlphaFoldDB" id="A0AA88I4V1"/>
<dbReference type="Pfam" id="PF09079">
    <property type="entry name" value="WHD_Cdc6"/>
    <property type="match status" value="1"/>
</dbReference>
<feature type="domain" description="BAH" evidence="13">
    <location>
        <begin position="28"/>
        <end position="171"/>
    </location>
</feature>
<evidence type="ECO:0000256" key="6">
    <source>
        <dbReference type="ARBA" id="ARBA00022741"/>
    </source>
</evidence>
<dbReference type="FunFam" id="3.40.50.300:FF:000199">
    <property type="entry name" value="Origin recognition complex subunit 1"/>
    <property type="match status" value="1"/>
</dbReference>
<feature type="region of interest" description="Disordered" evidence="12">
    <location>
        <begin position="325"/>
        <end position="362"/>
    </location>
</feature>
<dbReference type="InterPro" id="IPR041083">
    <property type="entry name" value="AAA_lid_10"/>
</dbReference>
<evidence type="ECO:0000256" key="10">
    <source>
        <dbReference type="ARBA" id="ARBA00023242"/>
    </source>
</evidence>
<keyword evidence="9 11" id="KW-0238">DNA-binding</keyword>
<dbReference type="Gene3D" id="3.40.50.300">
    <property type="entry name" value="P-loop containing nucleotide triphosphate hydrolases"/>
    <property type="match status" value="1"/>
</dbReference>
<dbReference type="InterPro" id="IPR027417">
    <property type="entry name" value="P-loop_NTPase"/>
</dbReference>
<keyword evidence="10 11" id="KW-0539">Nucleus</keyword>
<dbReference type="GO" id="GO:0033314">
    <property type="term" value="P:mitotic DNA replication checkpoint signaling"/>
    <property type="evidence" value="ECO:0007669"/>
    <property type="project" value="TreeGrafter"/>
</dbReference>
<dbReference type="Pfam" id="PF00004">
    <property type="entry name" value="AAA"/>
    <property type="match status" value="1"/>
</dbReference>
<keyword evidence="8" id="KW-0460">Magnesium</keyword>
<evidence type="ECO:0000256" key="1">
    <source>
        <dbReference type="ARBA" id="ARBA00004123"/>
    </source>
</evidence>
<feature type="region of interest" description="Disordered" evidence="12">
    <location>
        <begin position="384"/>
        <end position="409"/>
    </location>
</feature>
<evidence type="ECO:0000256" key="8">
    <source>
        <dbReference type="ARBA" id="ARBA00022842"/>
    </source>
</evidence>
<reference evidence="14" key="1">
    <citation type="submission" date="2023-07" db="EMBL/GenBank/DDBJ databases">
        <title>Chromosome-level genome assembly of Artemia franciscana.</title>
        <authorList>
            <person name="Jo E."/>
        </authorList>
    </citation>
    <scope>NUCLEOTIDE SEQUENCE</scope>
    <source>
        <tissue evidence="14">Whole body</tissue>
    </source>
</reference>
<dbReference type="GO" id="GO:0016887">
    <property type="term" value="F:ATP hydrolysis activity"/>
    <property type="evidence" value="ECO:0007669"/>
    <property type="project" value="InterPro"/>
</dbReference>
<keyword evidence="15" id="KW-1185">Reference proteome</keyword>
<evidence type="ECO:0000256" key="9">
    <source>
        <dbReference type="ARBA" id="ARBA00023125"/>
    </source>
</evidence>
<dbReference type="PANTHER" id="PTHR10763:SF23">
    <property type="entry name" value="ORIGIN RECOGNITION COMPLEX SUBUNIT 1"/>
    <property type="match status" value="1"/>
</dbReference>
<dbReference type="InterPro" id="IPR050311">
    <property type="entry name" value="ORC1/CDC6"/>
</dbReference>
<dbReference type="SMART" id="SM01074">
    <property type="entry name" value="Cdc6_C"/>
    <property type="match status" value="1"/>
</dbReference>
<evidence type="ECO:0000256" key="4">
    <source>
        <dbReference type="ARBA" id="ARBA00022705"/>
    </source>
</evidence>
<evidence type="ECO:0000256" key="5">
    <source>
        <dbReference type="ARBA" id="ARBA00022723"/>
    </source>
</evidence>
<dbReference type="InterPro" id="IPR001025">
    <property type="entry name" value="BAH_dom"/>
</dbReference>
<dbReference type="GO" id="GO:0046872">
    <property type="term" value="F:metal ion binding"/>
    <property type="evidence" value="ECO:0007669"/>
    <property type="project" value="UniProtKB-KW"/>
</dbReference>
<dbReference type="Pfam" id="PF17872">
    <property type="entry name" value="AAA_lid_10"/>
    <property type="match status" value="1"/>
</dbReference>
<evidence type="ECO:0000256" key="2">
    <source>
        <dbReference type="ARBA" id="ARBA00008398"/>
    </source>
</evidence>
<gene>
    <name evidence="14" type="ORF">QYM36_003128</name>
</gene>
<feature type="region of interest" description="Disordered" evidence="12">
    <location>
        <begin position="447"/>
        <end position="603"/>
    </location>
</feature>
<dbReference type="GO" id="GO:0003682">
    <property type="term" value="F:chromatin binding"/>
    <property type="evidence" value="ECO:0007669"/>
    <property type="project" value="InterPro"/>
</dbReference>
<dbReference type="GO" id="GO:0005524">
    <property type="term" value="F:ATP binding"/>
    <property type="evidence" value="ECO:0007669"/>
    <property type="project" value="UniProtKB-KW"/>
</dbReference>
<keyword evidence="4 11" id="KW-0235">DNA replication</keyword>
<name>A0AA88I4V1_ARTSF</name>
<feature type="region of interest" description="Disordered" evidence="12">
    <location>
        <begin position="281"/>
        <end position="306"/>
    </location>
</feature>
<dbReference type="GO" id="GO:0003688">
    <property type="term" value="F:DNA replication origin binding"/>
    <property type="evidence" value="ECO:0007669"/>
    <property type="project" value="TreeGrafter"/>
</dbReference>
<keyword evidence="5" id="KW-0479">Metal-binding</keyword>
<dbReference type="Proteomes" id="UP001187531">
    <property type="component" value="Unassembled WGS sequence"/>
</dbReference>
<dbReference type="InterPro" id="IPR015163">
    <property type="entry name" value="Cdc6_C"/>
</dbReference>
<comment type="similarity">
    <text evidence="2 11">Belongs to the ORC1 family.</text>
</comment>
<dbReference type="PROSITE" id="PS51038">
    <property type="entry name" value="BAH"/>
    <property type="match status" value="1"/>
</dbReference>
<accession>A0AA88I4V1</accession>
<feature type="compositionally biased region" description="Basic and acidic residues" evidence="12">
    <location>
        <begin position="463"/>
        <end position="473"/>
    </location>
</feature>
<keyword evidence="7 11" id="KW-0067">ATP-binding</keyword>
<evidence type="ECO:0000256" key="3">
    <source>
        <dbReference type="ARBA" id="ARBA00019081"/>
    </source>
</evidence>
<feature type="compositionally biased region" description="Basic and acidic residues" evidence="12">
    <location>
        <begin position="493"/>
        <end position="502"/>
    </location>
</feature>